<comment type="caution">
    <text evidence="1">The sequence shown here is derived from an EMBL/GenBank/DDBJ whole genome shotgun (WGS) entry which is preliminary data.</text>
</comment>
<sequence length="95" mass="10458">MRVLHPFAKQTLRRIVLYFILNCRLPRVSDVKTNAPCILLGEKLLLNAYCASSSGIKLSIQTQQMPGRGKNGKEEGILGSTLPCPVVPFPIMMSS</sequence>
<organism evidence="1 2">
    <name type="scientific">Caerostris extrusa</name>
    <name type="common">Bark spider</name>
    <name type="synonym">Caerostris bankana</name>
    <dbReference type="NCBI Taxonomy" id="172846"/>
    <lineage>
        <taxon>Eukaryota</taxon>
        <taxon>Metazoa</taxon>
        <taxon>Ecdysozoa</taxon>
        <taxon>Arthropoda</taxon>
        <taxon>Chelicerata</taxon>
        <taxon>Arachnida</taxon>
        <taxon>Araneae</taxon>
        <taxon>Araneomorphae</taxon>
        <taxon>Entelegynae</taxon>
        <taxon>Araneoidea</taxon>
        <taxon>Araneidae</taxon>
        <taxon>Caerostris</taxon>
    </lineage>
</organism>
<accession>A0AAV4Q1D9</accession>
<dbReference type="AlphaFoldDB" id="A0AAV4Q1D9"/>
<proteinExistence type="predicted"/>
<protein>
    <submittedName>
        <fullName evidence="1">Uncharacterized protein</fullName>
    </submittedName>
</protein>
<dbReference type="EMBL" id="BPLR01005391">
    <property type="protein sequence ID" value="GIY01946.1"/>
    <property type="molecule type" value="Genomic_DNA"/>
</dbReference>
<evidence type="ECO:0000313" key="2">
    <source>
        <dbReference type="Proteomes" id="UP001054945"/>
    </source>
</evidence>
<dbReference type="Proteomes" id="UP001054945">
    <property type="component" value="Unassembled WGS sequence"/>
</dbReference>
<keyword evidence="2" id="KW-1185">Reference proteome</keyword>
<gene>
    <name evidence="1" type="ORF">CEXT_429671</name>
</gene>
<name>A0AAV4Q1D9_CAEEX</name>
<evidence type="ECO:0000313" key="1">
    <source>
        <dbReference type="EMBL" id="GIY01946.1"/>
    </source>
</evidence>
<reference evidence="1 2" key="1">
    <citation type="submission" date="2021-06" db="EMBL/GenBank/DDBJ databases">
        <title>Caerostris extrusa draft genome.</title>
        <authorList>
            <person name="Kono N."/>
            <person name="Arakawa K."/>
        </authorList>
    </citation>
    <scope>NUCLEOTIDE SEQUENCE [LARGE SCALE GENOMIC DNA]</scope>
</reference>